<dbReference type="InterPro" id="IPR049253">
    <property type="entry name" value="DUF6886"/>
</dbReference>
<accession>A0A1I5I8K0</accession>
<evidence type="ECO:0000313" key="2">
    <source>
        <dbReference type="Proteomes" id="UP000198806"/>
    </source>
</evidence>
<sequence length="151" mass="17965">MRLFHVSEEDNIRIFEPRIPDRDDLDKTVGLVWAINEERLPNFLTPRNCPRVTYHVGRNTSEMDKKKFFSSTTLYHAVIIESKWFEIMRTTTLYLYEFDTDDFELQDNVAGYYVAKTAQVPKAKYELNDLLLELIKRNVEIRIVDNLWDIA</sequence>
<name>A0A1I5I8K0_9FIRM</name>
<dbReference type="RefSeq" id="WP_091688191.1">
    <property type="nucleotide sequence ID" value="NZ_BAABFM010000009.1"/>
</dbReference>
<gene>
    <name evidence="1" type="ORF">SAMN04489757_14015</name>
</gene>
<reference evidence="1 2" key="1">
    <citation type="submission" date="2016-10" db="EMBL/GenBank/DDBJ databases">
        <authorList>
            <person name="de Groot N.N."/>
        </authorList>
    </citation>
    <scope>NUCLEOTIDE SEQUENCE [LARGE SCALE GENOMIC DNA]</scope>
    <source>
        <strain evidence="1 2">DSM 1283</strain>
    </source>
</reference>
<organism evidence="1 2">
    <name type="scientific">Anaerocolumna aminovalerica</name>
    <dbReference type="NCBI Taxonomy" id="1527"/>
    <lineage>
        <taxon>Bacteria</taxon>
        <taxon>Bacillati</taxon>
        <taxon>Bacillota</taxon>
        <taxon>Clostridia</taxon>
        <taxon>Lachnospirales</taxon>
        <taxon>Lachnospiraceae</taxon>
        <taxon>Anaerocolumna</taxon>
    </lineage>
</organism>
<proteinExistence type="predicted"/>
<protein>
    <submittedName>
        <fullName evidence="1">Uncharacterized protein</fullName>
    </submittedName>
</protein>
<dbReference type="EMBL" id="FOWD01000040">
    <property type="protein sequence ID" value="SFO56351.1"/>
    <property type="molecule type" value="Genomic_DNA"/>
</dbReference>
<keyword evidence="2" id="KW-1185">Reference proteome</keyword>
<dbReference type="Proteomes" id="UP000198806">
    <property type="component" value="Unassembled WGS sequence"/>
</dbReference>
<dbReference type="AlphaFoldDB" id="A0A1I5I8K0"/>
<dbReference type="Pfam" id="PF21820">
    <property type="entry name" value="DUF6886"/>
    <property type="match status" value="1"/>
</dbReference>
<evidence type="ECO:0000313" key="1">
    <source>
        <dbReference type="EMBL" id="SFO56351.1"/>
    </source>
</evidence>
<dbReference type="OrthoDB" id="156685at2"/>